<evidence type="ECO:0008006" key="3">
    <source>
        <dbReference type="Google" id="ProtNLM"/>
    </source>
</evidence>
<evidence type="ECO:0000313" key="2">
    <source>
        <dbReference type="Proteomes" id="UP001595841"/>
    </source>
</evidence>
<accession>A0ABV8PPN1</accession>
<sequence>MHRNKTVWVLGLFLALLSCKNSKKEPQEAPKTEIDKPLALSGHYVTDGYEKRNEGYDWVGVMVSELDPDNLEIKVRSRADQKRPTCTFDATVTKVNDSTYQTQIESKPVLFQFSDNSLAISAKNQEDSGLLNFYCSGGASFAGTYEKINAPPMKVKLTPRSSAKC</sequence>
<keyword evidence="2" id="KW-1185">Reference proteome</keyword>
<comment type="caution">
    <text evidence="1">The sequence shown here is derived from an EMBL/GenBank/DDBJ whole genome shotgun (WGS) entry which is preliminary data.</text>
</comment>
<protein>
    <recommendedName>
        <fullName evidence="3">Lipoprotein</fullName>
    </recommendedName>
</protein>
<evidence type="ECO:0000313" key="1">
    <source>
        <dbReference type="EMBL" id="MFC4222108.1"/>
    </source>
</evidence>
<dbReference type="PROSITE" id="PS51257">
    <property type="entry name" value="PROKAR_LIPOPROTEIN"/>
    <property type="match status" value="1"/>
</dbReference>
<dbReference type="Proteomes" id="UP001595841">
    <property type="component" value="Unassembled WGS sequence"/>
</dbReference>
<gene>
    <name evidence="1" type="ORF">ACFOWS_18290</name>
</gene>
<dbReference type="EMBL" id="JBHSCL010000013">
    <property type="protein sequence ID" value="MFC4222108.1"/>
    <property type="molecule type" value="Genomic_DNA"/>
</dbReference>
<reference evidence="2" key="1">
    <citation type="journal article" date="2019" name="Int. J. Syst. Evol. Microbiol.">
        <title>The Global Catalogue of Microorganisms (GCM) 10K type strain sequencing project: providing services to taxonomists for standard genome sequencing and annotation.</title>
        <authorList>
            <consortium name="The Broad Institute Genomics Platform"/>
            <consortium name="The Broad Institute Genome Sequencing Center for Infectious Disease"/>
            <person name="Wu L."/>
            <person name="Ma J."/>
        </authorList>
    </citation>
    <scope>NUCLEOTIDE SEQUENCE [LARGE SCALE GENOMIC DNA]</scope>
    <source>
        <strain evidence="2">CGMCC 1.15774</strain>
    </source>
</reference>
<dbReference type="RefSeq" id="WP_379767828.1">
    <property type="nucleotide sequence ID" value="NZ_JBHSCL010000013.1"/>
</dbReference>
<organism evidence="1 2">
    <name type="scientific">Flagellimonas marina</name>
    <dbReference type="NCBI Taxonomy" id="1775168"/>
    <lineage>
        <taxon>Bacteria</taxon>
        <taxon>Pseudomonadati</taxon>
        <taxon>Bacteroidota</taxon>
        <taxon>Flavobacteriia</taxon>
        <taxon>Flavobacteriales</taxon>
        <taxon>Flavobacteriaceae</taxon>
        <taxon>Flagellimonas</taxon>
    </lineage>
</organism>
<proteinExistence type="predicted"/>
<name>A0ABV8PPN1_9FLAO</name>